<dbReference type="AlphaFoldDB" id="A0A5C5RP48"/>
<dbReference type="InterPro" id="IPR046887">
    <property type="entry name" value="RsmE_PUA-like"/>
</dbReference>
<comment type="caution">
    <text evidence="2">The sequence shown here is derived from an EMBL/GenBank/DDBJ whole genome shotgun (WGS) entry which is preliminary data.</text>
</comment>
<dbReference type="Pfam" id="PF20260">
    <property type="entry name" value="PUA_4"/>
    <property type="match status" value="1"/>
</dbReference>
<keyword evidence="2" id="KW-0489">Methyltransferase</keyword>
<dbReference type="Gene3D" id="2.40.240.20">
    <property type="entry name" value="Hypothetical PUA domain-like, domain 1"/>
    <property type="match status" value="1"/>
</dbReference>
<dbReference type="GO" id="GO:0008168">
    <property type="term" value="F:methyltransferase activity"/>
    <property type="evidence" value="ECO:0007669"/>
    <property type="project" value="UniProtKB-KW"/>
</dbReference>
<evidence type="ECO:0000313" key="3">
    <source>
        <dbReference type="Proteomes" id="UP000319375"/>
    </source>
</evidence>
<dbReference type="GO" id="GO:0032259">
    <property type="term" value="P:methylation"/>
    <property type="evidence" value="ECO:0007669"/>
    <property type="project" value="UniProtKB-KW"/>
</dbReference>
<accession>A0A5C5RP48</accession>
<gene>
    <name evidence="2" type="ORF">FK530_24265</name>
</gene>
<evidence type="ECO:0000259" key="1">
    <source>
        <dbReference type="Pfam" id="PF20260"/>
    </source>
</evidence>
<dbReference type="SUPFAM" id="SSF88697">
    <property type="entry name" value="PUA domain-like"/>
    <property type="match status" value="1"/>
</dbReference>
<organism evidence="2 3">
    <name type="scientific">Tsukamurella conjunctivitidis</name>
    <dbReference type="NCBI Taxonomy" id="2592068"/>
    <lineage>
        <taxon>Bacteria</taxon>
        <taxon>Bacillati</taxon>
        <taxon>Actinomycetota</taxon>
        <taxon>Actinomycetes</taxon>
        <taxon>Mycobacteriales</taxon>
        <taxon>Tsukamurellaceae</taxon>
        <taxon>Tsukamurella</taxon>
    </lineage>
</organism>
<dbReference type="InterPro" id="IPR015947">
    <property type="entry name" value="PUA-like_sf"/>
</dbReference>
<feature type="non-terminal residue" evidence="2">
    <location>
        <position position="35"/>
    </location>
</feature>
<sequence length="35" mass="3510">MGASVHLGGPEGRHAAVVRRLGVGDELDVVDGLGL</sequence>
<keyword evidence="2" id="KW-0808">Transferase</keyword>
<name>A0A5C5RP48_9ACTN</name>
<dbReference type="Proteomes" id="UP000319375">
    <property type="component" value="Unassembled WGS sequence"/>
</dbReference>
<keyword evidence="3" id="KW-1185">Reference proteome</keyword>
<protein>
    <submittedName>
        <fullName evidence="2">16S rRNA (Uracil(1498)-N(3))-methyltransferase</fullName>
    </submittedName>
</protein>
<feature type="domain" description="Ribosomal RNA small subunit methyltransferase E PUA-like" evidence="1">
    <location>
        <begin position="7"/>
        <end position="34"/>
    </location>
</feature>
<dbReference type="EMBL" id="VIGX01000049">
    <property type="protein sequence ID" value="TWS23865.1"/>
    <property type="molecule type" value="Genomic_DNA"/>
</dbReference>
<proteinExistence type="predicted"/>
<evidence type="ECO:0000313" key="2">
    <source>
        <dbReference type="EMBL" id="TWS23865.1"/>
    </source>
</evidence>
<reference evidence="2 3" key="1">
    <citation type="submission" date="2019-06" db="EMBL/GenBank/DDBJ databases">
        <title>Tsukamurella conjunctivitidis sp. nov., Tsukamurella assacharolytica sp. nov. and Tsukamurella sputae sp. nov. isolated from patients with conjunctivitis, bacteraemia (lymphoma) and respiratory infection (sputum) in Hong Kong.</title>
        <authorList>
            <person name="Teng J.L.L."/>
            <person name="Lee H.H."/>
            <person name="Fong J.Y.H."/>
            <person name="Fok K.M.N."/>
            <person name="Lau S.K.P."/>
            <person name="Woo P.C.Y."/>
        </authorList>
    </citation>
    <scope>NUCLEOTIDE SEQUENCE [LARGE SCALE GENOMIC DNA]</scope>
    <source>
        <strain evidence="2 3">HKU72</strain>
    </source>
</reference>